<dbReference type="OrthoDB" id="256303at2759"/>
<dbReference type="PROSITE" id="PS50082">
    <property type="entry name" value="WD_REPEATS_2"/>
    <property type="match status" value="2"/>
</dbReference>
<evidence type="ECO:0000256" key="3">
    <source>
        <dbReference type="PROSITE-ProRule" id="PRU00221"/>
    </source>
</evidence>
<sequence>MMSTFGRTNVKPDVELVQPPSDSVSTILFSPTQDILATGDWASEVRLYDVNSQGQSQPRAMYKHNAPVLALAWSKSGTVLFSASCDKTVQMFDINNAAQGSSQVAEHAAPISCCLTITAGNGLEYLVTAGWDKKLKYWDLSTRTLWGEVDLGERAYTMDATDKFLVVGTADRKIHLIELTSPNIIRKTIDSPLKWQTRVIRCFPTQDAYAIGSIEGRVAIQYPYMESKNYSFKCHRLDIPTGTMPGTPATASSQHVFAVNTIAFHKTLGTFCTGGTDGTITFWDGVARTKLKAYSAKELNNGNHEARPPEFGIPIVSATFNHNQEIMA</sequence>
<dbReference type="InParanoid" id="A0A1Y2AZN9"/>
<dbReference type="InterPro" id="IPR015943">
    <property type="entry name" value="WD40/YVTN_repeat-like_dom_sf"/>
</dbReference>
<evidence type="ECO:0000313" key="5">
    <source>
        <dbReference type="Proteomes" id="UP000193986"/>
    </source>
</evidence>
<dbReference type="Proteomes" id="UP000193986">
    <property type="component" value="Unassembled WGS sequence"/>
</dbReference>
<dbReference type="Gene3D" id="2.130.10.10">
    <property type="entry name" value="YVTN repeat-like/Quinoprotein amine dehydrogenase"/>
    <property type="match status" value="1"/>
</dbReference>
<dbReference type="FunCoup" id="A0A1Y2AZN9">
    <property type="interactions" value="924"/>
</dbReference>
<dbReference type="SUPFAM" id="SSF50978">
    <property type="entry name" value="WD40 repeat-like"/>
    <property type="match status" value="1"/>
</dbReference>
<dbReference type="AlphaFoldDB" id="A0A1Y2AZN9"/>
<dbReference type="SMART" id="SM00320">
    <property type="entry name" value="WD40"/>
    <property type="match status" value="4"/>
</dbReference>
<keyword evidence="1 3" id="KW-0853">WD repeat</keyword>
<dbReference type="InterPro" id="IPR001680">
    <property type="entry name" value="WD40_rpt"/>
</dbReference>
<gene>
    <name evidence="4" type="ORF">BCR39DRAFT_536423</name>
</gene>
<comment type="caution">
    <text evidence="4">The sequence shown here is derived from an EMBL/GenBank/DDBJ whole genome shotgun (WGS) entry which is preliminary data.</text>
</comment>
<feature type="repeat" description="WD" evidence="3">
    <location>
        <begin position="61"/>
        <end position="102"/>
    </location>
</feature>
<proteinExistence type="predicted"/>
<organism evidence="4 5">
    <name type="scientific">Naematelia encephala</name>
    <dbReference type="NCBI Taxonomy" id="71784"/>
    <lineage>
        <taxon>Eukaryota</taxon>
        <taxon>Fungi</taxon>
        <taxon>Dikarya</taxon>
        <taxon>Basidiomycota</taxon>
        <taxon>Agaricomycotina</taxon>
        <taxon>Tremellomycetes</taxon>
        <taxon>Tremellales</taxon>
        <taxon>Naemateliaceae</taxon>
        <taxon>Naematelia</taxon>
    </lineage>
</organism>
<dbReference type="PROSITE" id="PS50294">
    <property type="entry name" value="WD_REPEATS_REGION"/>
    <property type="match status" value="2"/>
</dbReference>
<keyword evidence="2" id="KW-0677">Repeat</keyword>
<dbReference type="PANTHER" id="PTHR10971">
    <property type="entry name" value="MRNA EXPORT FACTOR AND BUB3"/>
    <property type="match status" value="1"/>
</dbReference>
<evidence type="ECO:0000256" key="2">
    <source>
        <dbReference type="ARBA" id="ARBA00022737"/>
    </source>
</evidence>
<accession>A0A1Y2AZN9</accession>
<reference evidence="4 5" key="1">
    <citation type="submission" date="2016-07" db="EMBL/GenBank/DDBJ databases">
        <title>Pervasive Adenine N6-methylation of Active Genes in Fungi.</title>
        <authorList>
            <consortium name="DOE Joint Genome Institute"/>
            <person name="Mondo S.J."/>
            <person name="Dannebaum R.O."/>
            <person name="Kuo R.C."/>
            <person name="Labutti K."/>
            <person name="Haridas S."/>
            <person name="Kuo A."/>
            <person name="Salamov A."/>
            <person name="Ahrendt S.R."/>
            <person name="Lipzen A."/>
            <person name="Sullivan W."/>
            <person name="Andreopoulos W.B."/>
            <person name="Clum A."/>
            <person name="Lindquist E."/>
            <person name="Daum C."/>
            <person name="Ramamoorthy G.K."/>
            <person name="Gryganskyi A."/>
            <person name="Culley D."/>
            <person name="Magnuson J.K."/>
            <person name="James T.Y."/>
            <person name="O'Malley M.A."/>
            <person name="Stajich J.E."/>
            <person name="Spatafora J.W."/>
            <person name="Visel A."/>
            <person name="Grigoriev I.V."/>
        </authorList>
    </citation>
    <scope>NUCLEOTIDE SEQUENCE [LARGE SCALE GENOMIC DNA]</scope>
    <source>
        <strain evidence="4 5">68-887.2</strain>
    </source>
</reference>
<dbReference type="EMBL" id="MCFC01000034">
    <property type="protein sequence ID" value="ORY28048.1"/>
    <property type="molecule type" value="Genomic_DNA"/>
</dbReference>
<name>A0A1Y2AZN9_9TREE</name>
<evidence type="ECO:0000256" key="1">
    <source>
        <dbReference type="ARBA" id="ARBA00022574"/>
    </source>
</evidence>
<dbReference type="STRING" id="71784.A0A1Y2AZN9"/>
<dbReference type="Pfam" id="PF00400">
    <property type="entry name" value="WD40"/>
    <property type="match status" value="4"/>
</dbReference>
<feature type="repeat" description="WD" evidence="3">
    <location>
        <begin position="252"/>
        <end position="284"/>
    </location>
</feature>
<protein>
    <submittedName>
        <fullName evidence="4">WD40-repeat-containing domain protein</fullName>
    </submittedName>
</protein>
<dbReference type="InterPro" id="IPR036322">
    <property type="entry name" value="WD40_repeat_dom_sf"/>
</dbReference>
<keyword evidence="5" id="KW-1185">Reference proteome</keyword>
<evidence type="ECO:0000313" key="4">
    <source>
        <dbReference type="EMBL" id="ORY28048.1"/>
    </source>
</evidence>